<dbReference type="VEuPathDB" id="FungiDB:KRP22_12788"/>
<dbReference type="Gene3D" id="3.30.870.10">
    <property type="entry name" value="Endonuclease Chain A"/>
    <property type="match status" value="1"/>
</dbReference>
<dbReference type="Proteomes" id="UP000005238">
    <property type="component" value="Unassembled WGS sequence"/>
</dbReference>
<dbReference type="SUPFAM" id="SSF56024">
    <property type="entry name" value="Phospholipase D/nuclease"/>
    <property type="match status" value="1"/>
</dbReference>
<reference evidence="2" key="1">
    <citation type="journal article" date="2006" name="Science">
        <title>Phytophthora genome sequences uncover evolutionary origins and mechanisms of pathogenesis.</title>
        <authorList>
            <person name="Tyler B.M."/>
            <person name="Tripathy S."/>
            <person name="Zhang X."/>
            <person name="Dehal P."/>
            <person name="Jiang R.H."/>
            <person name="Aerts A."/>
            <person name="Arredondo F.D."/>
            <person name="Baxter L."/>
            <person name="Bensasson D."/>
            <person name="Beynon J.L."/>
            <person name="Chapman J."/>
            <person name="Damasceno C.M."/>
            <person name="Dorrance A.E."/>
            <person name="Dou D."/>
            <person name="Dickerman A.W."/>
            <person name="Dubchak I.L."/>
            <person name="Garbelotto M."/>
            <person name="Gijzen M."/>
            <person name="Gordon S.G."/>
            <person name="Govers F."/>
            <person name="Grunwald N.J."/>
            <person name="Huang W."/>
            <person name="Ivors K.L."/>
            <person name="Jones R.W."/>
            <person name="Kamoun S."/>
            <person name="Krampis K."/>
            <person name="Lamour K.H."/>
            <person name="Lee M.K."/>
            <person name="McDonald W.H."/>
            <person name="Medina M."/>
            <person name="Meijer H.J."/>
            <person name="Nordberg E.K."/>
            <person name="Maclean D.J."/>
            <person name="Ospina-Giraldo M.D."/>
            <person name="Morris P.F."/>
            <person name="Phuntumart V."/>
            <person name="Putnam N.H."/>
            <person name="Rash S."/>
            <person name="Rose J.K."/>
            <person name="Sakihama Y."/>
            <person name="Salamov A.A."/>
            <person name="Savidor A."/>
            <person name="Scheuring C.F."/>
            <person name="Smith B.M."/>
            <person name="Sobral B.W."/>
            <person name="Terry A."/>
            <person name="Torto-Alalibo T.A."/>
            <person name="Win J."/>
            <person name="Xu Z."/>
            <person name="Zhang H."/>
            <person name="Grigoriev I.V."/>
            <person name="Rokhsar D.S."/>
            <person name="Boore J.L."/>
        </authorList>
    </citation>
    <scope>NUCLEOTIDE SEQUENCE [LARGE SCALE GENOMIC DNA]</scope>
    <source>
        <strain evidence="2">Pr102</strain>
    </source>
</reference>
<reference evidence="1" key="2">
    <citation type="submission" date="2015-06" db="UniProtKB">
        <authorList>
            <consortium name="EnsemblProtists"/>
        </authorList>
    </citation>
    <scope>IDENTIFICATION</scope>
    <source>
        <strain evidence="1">Pr102</strain>
    </source>
</reference>
<dbReference type="VEuPathDB" id="FungiDB:KRP23_8225"/>
<dbReference type="EMBL" id="DS566069">
    <property type="status" value="NOT_ANNOTATED_CDS"/>
    <property type="molecule type" value="Genomic_DNA"/>
</dbReference>
<dbReference type="AlphaFoldDB" id="H3GXT0"/>
<dbReference type="EnsemblProtists" id="Phyra82435">
    <property type="protein sequence ID" value="Phyra82435"/>
    <property type="gene ID" value="Phyra82435"/>
</dbReference>
<evidence type="ECO:0000313" key="2">
    <source>
        <dbReference type="Proteomes" id="UP000005238"/>
    </source>
</evidence>
<dbReference type="eggNOG" id="ENOG502RH46">
    <property type="taxonomic scope" value="Eukaryota"/>
</dbReference>
<dbReference type="HOGENOM" id="CLU_922793_0_0_1"/>
<keyword evidence="2" id="KW-1185">Reference proteome</keyword>
<sequence length="346" mass="38305">MDEIRRHPAICRTKVKTAFACAIASLSALFVTSSSSTRMPRVRGHGLACEQHAKKYNKRLKICFSDYERVASNSQPRRSVSTLCNAYRSELPPEKSHSDPSAIAARVWAIWRCTPLGDTSATLAGVCRRMNKDGKLVVRYQTFVAKWPKVKENLDAVPRIRFGDPDSEDMAEVLRNLEDAKRDAIVRIGTYALKHPALAKTLKQLKINRPDVTIRVLFDWSSCRSCADALEASIELFEAGVDLRHRRTMTVHMNAVCVGSSYCFSGSTSFGDAGFSVGQIELSSHVYGPECITACEMYDSNFFGYTVAETGGAHQVVEPTTLGGILSMKEELERKKAGSGYPESFL</sequence>
<name>H3GXT0_PHYRM</name>
<evidence type="ECO:0000313" key="1">
    <source>
        <dbReference type="EnsemblProtists" id="Phyra82435"/>
    </source>
</evidence>
<organism evidence="1 2">
    <name type="scientific">Phytophthora ramorum</name>
    <name type="common">Sudden oak death agent</name>
    <dbReference type="NCBI Taxonomy" id="164328"/>
    <lineage>
        <taxon>Eukaryota</taxon>
        <taxon>Sar</taxon>
        <taxon>Stramenopiles</taxon>
        <taxon>Oomycota</taxon>
        <taxon>Peronosporomycetes</taxon>
        <taxon>Peronosporales</taxon>
        <taxon>Peronosporaceae</taxon>
        <taxon>Phytophthora</taxon>
    </lineage>
</organism>
<dbReference type="InParanoid" id="H3GXT0"/>
<evidence type="ECO:0008006" key="3">
    <source>
        <dbReference type="Google" id="ProtNLM"/>
    </source>
</evidence>
<protein>
    <recommendedName>
        <fullName evidence="3">Phospholipase D-like domain-containing protein</fullName>
    </recommendedName>
</protein>
<proteinExistence type="predicted"/>
<accession>H3GXT0</accession>